<accession>A0A0D1ZA89</accession>
<dbReference type="OMA" id="IYGHKSG"/>
<dbReference type="RefSeq" id="XP_016223156.1">
    <property type="nucleotide sequence ID" value="XM_016370863.1"/>
</dbReference>
<keyword evidence="7 9" id="KW-0503">Monooxygenase</keyword>
<protein>
    <recommendedName>
        <fullName evidence="13">Benzoate 4-monooxygenase</fullName>
    </recommendedName>
</protein>
<keyword evidence="5 9" id="KW-0560">Oxidoreductase</keyword>
<gene>
    <name evidence="11" type="ORF">PV10_06102</name>
</gene>
<dbReference type="PROSITE" id="PS00086">
    <property type="entry name" value="CYTOCHROME_P450"/>
    <property type="match status" value="1"/>
</dbReference>
<evidence type="ECO:0000256" key="8">
    <source>
        <dbReference type="PIRSR" id="PIRSR602401-1"/>
    </source>
</evidence>
<proteinExistence type="inferred from homology"/>
<evidence type="ECO:0000256" key="5">
    <source>
        <dbReference type="ARBA" id="ARBA00023002"/>
    </source>
</evidence>
<evidence type="ECO:0000256" key="3">
    <source>
        <dbReference type="ARBA" id="ARBA00022617"/>
    </source>
</evidence>
<dbReference type="Pfam" id="PF00067">
    <property type="entry name" value="p450"/>
    <property type="match status" value="1"/>
</dbReference>
<dbReference type="OrthoDB" id="1470350at2759"/>
<dbReference type="EMBL" id="KN847523">
    <property type="protein sequence ID" value="KIV91582.1"/>
    <property type="molecule type" value="Genomic_DNA"/>
</dbReference>
<dbReference type="InterPro" id="IPR001128">
    <property type="entry name" value="Cyt_P450"/>
</dbReference>
<dbReference type="Gene3D" id="1.10.630.10">
    <property type="entry name" value="Cytochrome P450"/>
    <property type="match status" value="1"/>
</dbReference>
<name>A0A0D1ZA89_EXOME</name>
<organism evidence="11 12">
    <name type="scientific">Exophiala mesophila</name>
    <name type="common">Black yeast-like fungus</name>
    <dbReference type="NCBI Taxonomy" id="212818"/>
    <lineage>
        <taxon>Eukaryota</taxon>
        <taxon>Fungi</taxon>
        <taxon>Dikarya</taxon>
        <taxon>Ascomycota</taxon>
        <taxon>Pezizomycotina</taxon>
        <taxon>Eurotiomycetes</taxon>
        <taxon>Chaetothyriomycetidae</taxon>
        <taxon>Chaetothyriales</taxon>
        <taxon>Herpotrichiellaceae</taxon>
        <taxon>Exophiala</taxon>
    </lineage>
</organism>
<dbReference type="InterPro" id="IPR036396">
    <property type="entry name" value="Cyt_P450_sf"/>
</dbReference>
<keyword evidence="6 8" id="KW-0408">Iron</keyword>
<dbReference type="PANTHER" id="PTHR24305">
    <property type="entry name" value="CYTOCHROME P450"/>
    <property type="match status" value="1"/>
</dbReference>
<dbReference type="GO" id="GO:0016705">
    <property type="term" value="F:oxidoreductase activity, acting on paired donors, with incorporation or reduction of molecular oxygen"/>
    <property type="evidence" value="ECO:0007669"/>
    <property type="project" value="InterPro"/>
</dbReference>
<dbReference type="InterPro" id="IPR017972">
    <property type="entry name" value="Cyt_P450_CS"/>
</dbReference>
<comment type="cofactor">
    <cofactor evidence="1 8">
        <name>heme</name>
        <dbReference type="ChEBI" id="CHEBI:30413"/>
    </cofactor>
</comment>
<dbReference type="VEuPathDB" id="FungiDB:PV10_06102"/>
<dbReference type="InterPro" id="IPR002401">
    <property type="entry name" value="Cyt_P450_E_grp-I"/>
</dbReference>
<dbReference type="GeneID" id="27323947"/>
<evidence type="ECO:0000256" key="9">
    <source>
        <dbReference type="RuleBase" id="RU000461"/>
    </source>
</evidence>
<evidence type="ECO:0000256" key="1">
    <source>
        <dbReference type="ARBA" id="ARBA00001971"/>
    </source>
</evidence>
<comment type="similarity">
    <text evidence="2 9">Belongs to the cytochrome P450 family.</text>
</comment>
<keyword evidence="12" id="KW-1185">Reference proteome</keyword>
<evidence type="ECO:0000256" key="4">
    <source>
        <dbReference type="ARBA" id="ARBA00022723"/>
    </source>
</evidence>
<evidence type="ECO:0000313" key="12">
    <source>
        <dbReference type="Proteomes" id="UP000054302"/>
    </source>
</evidence>
<evidence type="ECO:0000256" key="10">
    <source>
        <dbReference type="SAM" id="Phobius"/>
    </source>
</evidence>
<keyword evidence="10" id="KW-0812">Transmembrane</keyword>
<evidence type="ECO:0000256" key="7">
    <source>
        <dbReference type="ARBA" id="ARBA00023033"/>
    </source>
</evidence>
<feature type="binding site" description="axial binding residue" evidence="8">
    <location>
        <position position="453"/>
    </location>
    <ligand>
        <name>heme</name>
        <dbReference type="ChEBI" id="CHEBI:30413"/>
    </ligand>
    <ligandPart>
        <name>Fe</name>
        <dbReference type="ChEBI" id="CHEBI:18248"/>
    </ligandPart>
</feature>
<dbReference type="InterPro" id="IPR050121">
    <property type="entry name" value="Cytochrome_P450_monoxygenase"/>
</dbReference>
<keyword evidence="4 8" id="KW-0479">Metal-binding</keyword>
<dbReference type="AlphaFoldDB" id="A0A0D1ZA89"/>
<evidence type="ECO:0000256" key="2">
    <source>
        <dbReference type="ARBA" id="ARBA00010617"/>
    </source>
</evidence>
<dbReference type="PRINTS" id="PR00463">
    <property type="entry name" value="EP450I"/>
</dbReference>
<evidence type="ECO:0000256" key="6">
    <source>
        <dbReference type="ARBA" id="ARBA00023004"/>
    </source>
</evidence>
<evidence type="ECO:0000313" key="11">
    <source>
        <dbReference type="EMBL" id="KIV91582.1"/>
    </source>
</evidence>
<keyword evidence="10" id="KW-0472">Membrane</keyword>
<feature type="transmembrane region" description="Helical" evidence="10">
    <location>
        <begin position="18"/>
        <end position="39"/>
    </location>
</feature>
<dbReference type="Proteomes" id="UP000054302">
    <property type="component" value="Unassembled WGS sequence"/>
</dbReference>
<dbReference type="PANTHER" id="PTHR24305:SF29">
    <property type="entry name" value="BENZOATE-PARA-HYDROXYLASE"/>
    <property type="match status" value="1"/>
</dbReference>
<dbReference type="STRING" id="212818.A0A0D1ZA89"/>
<dbReference type="PRINTS" id="PR00385">
    <property type="entry name" value="P450"/>
</dbReference>
<dbReference type="GO" id="GO:0004497">
    <property type="term" value="F:monooxygenase activity"/>
    <property type="evidence" value="ECO:0007669"/>
    <property type="project" value="UniProtKB-KW"/>
</dbReference>
<keyword evidence="3 8" id="KW-0349">Heme</keyword>
<sequence>MKLAETMHGLKPNSVFEILVQTAGLLILALIGQTAWSLFDKLRSFPGPIAAKCSSFWLVQRCRQTRRSESVMALHRKYGDFVRVAPNHISINRPEAVAEIYGHKTGFVKSDFYDAFLQVTPVVFNCRGVPTHQRKRKYMNPAFSARALQDFEPYMDEELRKWQAKLLEMTEGPDQATVLDFAVWTNYLAFDVIGSFAFGKSFDFISKGRDDINLISTIDMRGEVLNALGAVPVWLRGLMKYNVFDRWWYRGLRATANLEKIGRAAYHQRKASPDTRKDLLSYFFAAQRSNSDVSPDELEIIAESISFIVGGSDTTSSTMTNFIDMVSRDRDLQRRIQMEIDSAYPGQKDEDWVPSEKEILQKQPLLLATLREVMRFRPTSATGLPRLTPKGGKVICGQFIPEGTVVSVPTCGVLSDSRVFENPGHFTPDRWLQDDSSALLDFFVPFSIGPRACIGRNFAWMEILKALVVVFRRFDVQRDTLEATVIREGFFNKAEECKVRLSRR</sequence>
<dbReference type="HOGENOM" id="CLU_001570_14_0_1"/>
<dbReference type="GO" id="GO:0020037">
    <property type="term" value="F:heme binding"/>
    <property type="evidence" value="ECO:0007669"/>
    <property type="project" value="InterPro"/>
</dbReference>
<keyword evidence="10" id="KW-1133">Transmembrane helix</keyword>
<dbReference type="GO" id="GO:0005506">
    <property type="term" value="F:iron ion binding"/>
    <property type="evidence" value="ECO:0007669"/>
    <property type="project" value="InterPro"/>
</dbReference>
<evidence type="ECO:0008006" key="13">
    <source>
        <dbReference type="Google" id="ProtNLM"/>
    </source>
</evidence>
<dbReference type="CDD" id="cd11061">
    <property type="entry name" value="CYP67-like"/>
    <property type="match status" value="1"/>
</dbReference>
<dbReference type="SUPFAM" id="SSF48264">
    <property type="entry name" value="Cytochrome P450"/>
    <property type="match status" value="1"/>
</dbReference>
<reference evidence="11 12" key="1">
    <citation type="submission" date="2015-01" db="EMBL/GenBank/DDBJ databases">
        <title>The Genome Sequence of Exophiala mesophila CBS40295.</title>
        <authorList>
            <consortium name="The Broad Institute Genomics Platform"/>
            <person name="Cuomo C."/>
            <person name="de Hoog S."/>
            <person name="Gorbushina A."/>
            <person name="Stielow B."/>
            <person name="Teixiera M."/>
            <person name="Abouelleil A."/>
            <person name="Chapman S.B."/>
            <person name="Priest M."/>
            <person name="Young S.K."/>
            <person name="Wortman J."/>
            <person name="Nusbaum C."/>
            <person name="Birren B."/>
        </authorList>
    </citation>
    <scope>NUCLEOTIDE SEQUENCE [LARGE SCALE GENOMIC DNA]</scope>
    <source>
        <strain evidence="11 12">CBS 40295</strain>
    </source>
</reference>